<dbReference type="AlphaFoldDB" id="A0A4Y2CWR5"/>
<dbReference type="Pfam" id="PF16087">
    <property type="entry name" value="DUF4817"/>
    <property type="match status" value="1"/>
</dbReference>
<reference evidence="2 3" key="1">
    <citation type="journal article" date="2019" name="Sci. Rep.">
        <title>Orb-weaving spider Araneus ventricosus genome elucidates the spidroin gene catalogue.</title>
        <authorList>
            <person name="Kono N."/>
            <person name="Nakamura H."/>
            <person name="Ohtoshi R."/>
            <person name="Moran D.A.P."/>
            <person name="Shinohara A."/>
            <person name="Yoshida Y."/>
            <person name="Fujiwara M."/>
            <person name="Mori M."/>
            <person name="Tomita M."/>
            <person name="Arakawa K."/>
        </authorList>
    </citation>
    <scope>NUCLEOTIDE SEQUENCE [LARGE SCALE GENOMIC DNA]</scope>
</reference>
<dbReference type="GO" id="GO:0003676">
    <property type="term" value="F:nucleic acid binding"/>
    <property type="evidence" value="ECO:0007669"/>
    <property type="project" value="InterPro"/>
</dbReference>
<dbReference type="PANTHER" id="PTHR47326">
    <property type="entry name" value="TRANSPOSABLE ELEMENT TC3 TRANSPOSASE-LIKE PROTEIN"/>
    <property type="match status" value="1"/>
</dbReference>
<dbReference type="Proteomes" id="UP000499080">
    <property type="component" value="Unassembled WGS sequence"/>
</dbReference>
<sequence length="381" mass="43997">MERHTCSPETTTIRRMFLLVCELKLGVIAKFGINEYCEMLIYGECGRKAKSAARLCREHFPEGPHPTRQTILKVVKRLRETGCLTSRPRVRRRNSNVGRKVQPEDELAYALAHPQSSTKMTSENCGLSKSRAWTILDESGAHPYRCTPVQGLLPRGAERRYTWYNFAMNNLEDHPTFLADIIWADEACFLRNGMFNTQNVHNRALENPRYADEVRHQLRWSINVWCGIFNDRLIGPVFYEGTLTGQRYLELLQDVITDFVENLPLHQLRNVWFQHDGAPPHKISNVKQYLMETFQNQVIGYGGFVEWPLHSPDLTPLDFFLWGHIKEQVYATPPPTLQDLRRCITDACASVTPAMLHKVQREIQSRVQMCIAESILSNINK</sequence>
<name>A0A4Y2CWR5_ARAVE</name>
<comment type="caution">
    <text evidence="2">The sequence shown here is derived from an EMBL/GenBank/DDBJ whole genome shotgun (WGS) entry which is preliminary data.</text>
</comment>
<dbReference type="InterPro" id="IPR032135">
    <property type="entry name" value="DUF4817"/>
</dbReference>
<accession>A0A4Y2CWR5</accession>
<gene>
    <name evidence="2" type="ORF">AVEN_101421_1</name>
</gene>
<protein>
    <recommendedName>
        <fullName evidence="1">DUF4817 domain-containing protein</fullName>
    </recommendedName>
</protein>
<proteinExistence type="predicted"/>
<dbReference type="Gene3D" id="3.30.420.10">
    <property type="entry name" value="Ribonuclease H-like superfamily/Ribonuclease H"/>
    <property type="match status" value="1"/>
</dbReference>
<feature type="domain" description="DUF4817" evidence="1">
    <location>
        <begin position="34"/>
        <end position="84"/>
    </location>
</feature>
<dbReference type="OrthoDB" id="6435261at2759"/>
<evidence type="ECO:0000259" key="1">
    <source>
        <dbReference type="Pfam" id="PF16087"/>
    </source>
</evidence>
<dbReference type="InterPro" id="IPR036397">
    <property type="entry name" value="RNaseH_sf"/>
</dbReference>
<organism evidence="2 3">
    <name type="scientific">Araneus ventricosus</name>
    <name type="common">Orbweaver spider</name>
    <name type="synonym">Epeira ventricosa</name>
    <dbReference type="NCBI Taxonomy" id="182803"/>
    <lineage>
        <taxon>Eukaryota</taxon>
        <taxon>Metazoa</taxon>
        <taxon>Ecdysozoa</taxon>
        <taxon>Arthropoda</taxon>
        <taxon>Chelicerata</taxon>
        <taxon>Arachnida</taxon>
        <taxon>Araneae</taxon>
        <taxon>Araneomorphae</taxon>
        <taxon>Entelegynae</taxon>
        <taxon>Araneoidea</taxon>
        <taxon>Araneidae</taxon>
        <taxon>Araneus</taxon>
    </lineage>
</organism>
<evidence type="ECO:0000313" key="3">
    <source>
        <dbReference type="Proteomes" id="UP000499080"/>
    </source>
</evidence>
<dbReference type="PANTHER" id="PTHR47326:SF1">
    <property type="entry name" value="HTH PSQ-TYPE DOMAIN-CONTAINING PROTEIN"/>
    <property type="match status" value="1"/>
</dbReference>
<dbReference type="EMBL" id="BGPR01000255">
    <property type="protein sequence ID" value="GBM08287.1"/>
    <property type="molecule type" value="Genomic_DNA"/>
</dbReference>
<evidence type="ECO:0000313" key="2">
    <source>
        <dbReference type="EMBL" id="GBM08287.1"/>
    </source>
</evidence>
<keyword evidence="3" id="KW-1185">Reference proteome</keyword>